<evidence type="ECO:0000256" key="8">
    <source>
        <dbReference type="ARBA" id="ARBA00022777"/>
    </source>
</evidence>
<dbReference type="GO" id="GO:0005524">
    <property type="term" value="F:ATP binding"/>
    <property type="evidence" value="ECO:0007669"/>
    <property type="project" value="UniProtKB-KW"/>
</dbReference>
<comment type="pathway">
    <text evidence="1">Amino-acid biosynthesis; L-arginine biosynthesis; N(2)-acetyl-L-ornithine from L-glutamate: step 2/4.</text>
</comment>
<organism evidence="14 16">
    <name type="scientific">Orientia tsutsugamushi str. Gilliam</name>
    <dbReference type="NCBI Taxonomy" id="1359184"/>
    <lineage>
        <taxon>Bacteria</taxon>
        <taxon>Pseudomonadati</taxon>
        <taxon>Pseudomonadota</taxon>
        <taxon>Alphaproteobacteria</taxon>
        <taxon>Rickettsiales</taxon>
        <taxon>Rickettsiaceae</taxon>
        <taxon>Rickettsieae</taxon>
        <taxon>Orientia</taxon>
    </lineage>
</organism>
<evidence type="ECO:0000256" key="4">
    <source>
        <dbReference type="ARBA" id="ARBA00022571"/>
    </source>
</evidence>
<evidence type="ECO:0000256" key="1">
    <source>
        <dbReference type="ARBA" id="ARBA00004828"/>
    </source>
</evidence>
<evidence type="ECO:0000256" key="11">
    <source>
        <dbReference type="ARBA" id="ARBA00030639"/>
    </source>
</evidence>
<name>A0A0F3MED6_ORITS</name>
<dbReference type="InterPro" id="IPR004662">
    <property type="entry name" value="AcgluKinase_fam"/>
</dbReference>
<dbReference type="GO" id="GO:0006526">
    <property type="term" value="P:L-arginine biosynthetic process"/>
    <property type="evidence" value="ECO:0007669"/>
    <property type="project" value="UniProtKB-KW"/>
</dbReference>
<evidence type="ECO:0000259" key="13">
    <source>
        <dbReference type="Pfam" id="PF00696"/>
    </source>
</evidence>
<dbReference type="AlphaFoldDB" id="A0A0F3MED6"/>
<protein>
    <recommendedName>
        <fullName evidence="3">Acetylglutamate kinase</fullName>
        <ecNumber evidence="2">2.7.2.8</ecNumber>
    </recommendedName>
    <alternativeName>
        <fullName evidence="10">N-acetyl-L-glutamate 5-phosphotransferase</fullName>
    </alternativeName>
    <alternativeName>
        <fullName evidence="11">NAG kinase</fullName>
    </alternativeName>
</protein>
<accession>A0A0F3MED6</accession>
<dbReference type="Proteomes" id="UP000033769">
    <property type="component" value="Unassembled WGS sequence"/>
</dbReference>
<dbReference type="EMBL" id="LS398551">
    <property type="protein sequence ID" value="SPR08227.1"/>
    <property type="molecule type" value="Genomic_DNA"/>
</dbReference>
<dbReference type="GO" id="GO:0003991">
    <property type="term" value="F:acetylglutamate kinase activity"/>
    <property type="evidence" value="ECO:0007669"/>
    <property type="project" value="UniProtKB-EC"/>
</dbReference>
<keyword evidence="9" id="KW-0067">ATP-binding</keyword>
<comment type="catalytic activity">
    <reaction evidence="12">
        <text>N-acetyl-L-glutamate + ATP = N-acetyl-L-glutamyl 5-phosphate + ADP</text>
        <dbReference type="Rhea" id="RHEA:14629"/>
        <dbReference type="ChEBI" id="CHEBI:30616"/>
        <dbReference type="ChEBI" id="CHEBI:44337"/>
        <dbReference type="ChEBI" id="CHEBI:57936"/>
        <dbReference type="ChEBI" id="CHEBI:456216"/>
        <dbReference type="EC" id="2.7.2.8"/>
    </reaction>
</comment>
<dbReference type="EMBL" id="LANO01000003">
    <property type="protein sequence ID" value="KJV53842.1"/>
    <property type="molecule type" value="Genomic_DNA"/>
</dbReference>
<dbReference type="EC" id="2.7.2.8" evidence="2"/>
<dbReference type="PANTHER" id="PTHR23342:SF0">
    <property type="entry name" value="N-ACETYLGLUTAMATE SYNTHASE, MITOCHONDRIAL"/>
    <property type="match status" value="1"/>
</dbReference>
<proteinExistence type="predicted"/>
<evidence type="ECO:0000256" key="5">
    <source>
        <dbReference type="ARBA" id="ARBA00022605"/>
    </source>
</evidence>
<dbReference type="RefSeq" id="WP_045913535.1">
    <property type="nucleotide sequence ID" value="NZ_LS398551.1"/>
</dbReference>
<dbReference type="SUPFAM" id="SSF53633">
    <property type="entry name" value="Carbamate kinase-like"/>
    <property type="match status" value="1"/>
</dbReference>
<keyword evidence="17" id="KW-1185">Reference proteome</keyword>
<keyword evidence="6 15" id="KW-0808">Transferase</keyword>
<dbReference type="PIRSF" id="PIRSF000728">
    <property type="entry name" value="NAGK"/>
    <property type="match status" value="1"/>
</dbReference>
<dbReference type="InterPro" id="IPR036393">
    <property type="entry name" value="AceGlu_kinase-like_sf"/>
</dbReference>
<evidence type="ECO:0000313" key="15">
    <source>
        <dbReference type="EMBL" id="SPR08227.1"/>
    </source>
</evidence>
<sequence>MVRRKFSIIYSNTQKELNISTNNLQSSNCNLNPKAIKLLLAQSVDLKGETVVIKLSADIINDDAQLANFSENVYLLTILEINVIIIHDYIQAIDSTLQLLGLSEDLKYKNNITSYRTTQIIEMVLVGHINPKIVSSLCNVGCMAMGISGKSANLIEAKKSGISYSNEETKSKSVIDLQFSTSPAMVNPEILISLEDANLVTVISPVSIGPNNSTCLLDVNITSSVIAASMTAKCLVFLTDFKQNIQFQDHSLSQFKKSYENNQNSCIDQSIVQATEGALNNYVERVRIINSAIPDALIEGLFNNTDNIIEVKL</sequence>
<reference evidence="14 16" key="1">
    <citation type="submission" date="2015-02" db="EMBL/GenBank/DDBJ databases">
        <title>Genome Sequencing of Rickettsiales.</title>
        <authorList>
            <person name="Daugherty S.C."/>
            <person name="Su Q."/>
            <person name="Abolude K."/>
            <person name="Beier-Sexton M."/>
            <person name="Carlyon J.A."/>
            <person name="Carter R."/>
            <person name="Day N.P."/>
            <person name="Dumler S.J."/>
            <person name="Dyachenko V."/>
            <person name="Godinez A."/>
            <person name="Kurtti T.J."/>
            <person name="Lichay M."/>
            <person name="Mullins K.E."/>
            <person name="Ott S."/>
            <person name="Pappas-Brown V."/>
            <person name="Paris D.H."/>
            <person name="Patel P."/>
            <person name="Richards A.L."/>
            <person name="Sadzewicz L."/>
            <person name="Sears K."/>
            <person name="Seidman D."/>
            <person name="Sengamalay N."/>
            <person name="Stenos J."/>
            <person name="Tallon L.J."/>
            <person name="Vincent G."/>
            <person name="Fraser C.M."/>
            <person name="Munderloh U."/>
            <person name="Dunning-Hotopp J.C."/>
        </authorList>
    </citation>
    <scope>NUCLEOTIDE SEQUENCE [LARGE SCALE GENOMIC DNA]</scope>
    <source>
        <strain evidence="14 16">Gilliam</strain>
    </source>
</reference>
<keyword evidence="4" id="KW-0055">Arginine biosynthesis</keyword>
<evidence type="ECO:0000256" key="6">
    <source>
        <dbReference type="ARBA" id="ARBA00022679"/>
    </source>
</evidence>
<evidence type="ECO:0000256" key="10">
    <source>
        <dbReference type="ARBA" id="ARBA00030178"/>
    </source>
</evidence>
<dbReference type="Gene3D" id="3.40.1160.10">
    <property type="entry name" value="Acetylglutamate kinase-like"/>
    <property type="match status" value="1"/>
</dbReference>
<evidence type="ECO:0000256" key="2">
    <source>
        <dbReference type="ARBA" id="ARBA00013065"/>
    </source>
</evidence>
<feature type="domain" description="Aspartate/glutamate/uridylate kinase" evidence="13">
    <location>
        <begin position="50"/>
        <end position="241"/>
    </location>
</feature>
<reference evidence="15" key="3">
    <citation type="submission" date="2018-03" db="EMBL/GenBank/DDBJ databases">
        <authorList>
            <person name="Keele B.F."/>
        </authorList>
    </citation>
    <scope>NUCLEOTIDE SEQUENCE [LARGE SCALE GENOMIC DNA]</scope>
    <source>
        <strain evidence="15">Gilliam</strain>
    </source>
</reference>
<dbReference type="PATRIC" id="fig|1359184.3.peg.1404"/>
<evidence type="ECO:0000256" key="3">
    <source>
        <dbReference type="ARBA" id="ARBA00021197"/>
    </source>
</evidence>
<keyword evidence="5" id="KW-0028">Amino-acid biosynthesis</keyword>
<evidence type="ECO:0000313" key="14">
    <source>
        <dbReference type="EMBL" id="KJV53842.1"/>
    </source>
</evidence>
<dbReference type="GeneID" id="89459166"/>
<evidence type="ECO:0000256" key="7">
    <source>
        <dbReference type="ARBA" id="ARBA00022741"/>
    </source>
</evidence>
<evidence type="ECO:0000313" key="16">
    <source>
        <dbReference type="Proteomes" id="UP000033769"/>
    </source>
</evidence>
<dbReference type="GO" id="GO:0005737">
    <property type="term" value="C:cytoplasm"/>
    <property type="evidence" value="ECO:0007669"/>
    <property type="project" value="InterPro"/>
</dbReference>
<gene>
    <name evidence="15" type="primary">argB</name>
    <name evidence="15" type="ORF">GILLIAM_01644</name>
    <name evidence="14" type="ORF">OTSGILL_0415</name>
</gene>
<dbReference type="PANTHER" id="PTHR23342">
    <property type="entry name" value="N-ACETYLGLUTAMATE SYNTHASE"/>
    <property type="match status" value="1"/>
</dbReference>
<keyword evidence="8 14" id="KW-0418">Kinase</keyword>
<keyword evidence="7" id="KW-0547">Nucleotide-binding</keyword>
<dbReference type="Pfam" id="PF00696">
    <property type="entry name" value="AA_kinase"/>
    <property type="match status" value="1"/>
</dbReference>
<evidence type="ECO:0000256" key="12">
    <source>
        <dbReference type="ARBA" id="ARBA00048141"/>
    </source>
</evidence>
<evidence type="ECO:0000256" key="9">
    <source>
        <dbReference type="ARBA" id="ARBA00022840"/>
    </source>
</evidence>
<evidence type="ECO:0000313" key="17">
    <source>
        <dbReference type="Proteomes" id="UP000244959"/>
    </source>
</evidence>
<reference evidence="17" key="2">
    <citation type="submission" date="2018-03" db="EMBL/GenBank/DDBJ databases">
        <authorList>
            <person name="Batty M. E."/>
            <person name="Batty M E."/>
        </authorList>
    </citation>
    <scope>NUCLEOTIDE SEQUENCE [LARGE SCALE GENOMIC DNA]</scope>
    <source>
        <strain evidence="17">Gilliam</strain>
    </source>
</reference>
<dbReference type="InterPro" id="IPR001048">
    <property type="entry name" value="Asp/Glu/Uridylate_kinase"/>
</dbReference>
<dbReference type="Proteomes" id="UP000244959">
    <property type="component" value="Chromosome I"/>
</dbReference>